<sequence length="123" mass="13496">MASISTPTSASSSPESPIPDLLAVCATHYGNVWQRDDRLSVELSRNDSAGEAFGFIIFVNTVFQKYPITSYLSDRHGIWWFGKSFAYSFIRNKAFSKVVASLGVVSHISVSGYDAVLALRVVN</sequence>
<organism evidence="1 2">
    <name type="scientific">Acanthocheilonema viteae</name>
    <name type="common">Filarial nematode worm</name>
    <name type="synonym">Dipetalonema viteae</name>
    <dbReference type="NCBI Taxonomy" id="6277"/>
    <lineage>
        <taxon>Eukaryota</taxon>
        <taxon>Metazoa</taxon>
        <taxon>Ecdysozoa</taxon>
        <taxon>Nematoda</taxon>
        <taxon>Chromadorea</taxon>
        <taxon>Rhabditida</taxon>
        <taxon>Spirurina</taxon>
        <taxon>Spiruromorpha</taxon>
        <taxon>Filarioidea</taxon>
        <taxon>Onchocercidae</taxon>
        <taxon>Acanthocheilonema</taxon>
    </lineage>
</organism>
<dbReference type="AlphaFoldDB" id="A0A498SLX4"/>
<proteinExistence type="predicted"/>
<dbReference type="Proteomes" id="UP000276991">
    <property type="component" value="Unassembled WGS sequence"/>
</dbReference>
<keyword evidence="2" id="KW-1185">Reference proteome</keyword>
<evidence type="ECO:0000313" key="2">
    <source>
        <dbReference type="Proteomes" id="UP000276991"/>
    </source>
</evidence>
<protein>
    <submittedName>
        <fullName evidence="1">Uncharacterized protein</fullName>
    </submittedName>
</protein>
<dbReference type="EMBL" id="UPTC01001524">
    <property type="protein sequence ID" value="VBB32068.1"/>
    <property type="molecule type" value="Genomic_DNA"/>
</dbReference>
<name>A0A498SLX4_ACAVI</name>
<evidence type="ECO:0000313" key="1">
    <source>
        <dbReference type="EMBL" id="VBB32068.1"/>
    </source>
</evidence>
<reference evidence="1 2" key="1">
    <citation type="submission" date="2018-08" db="EMBL/GenBank/DDBJ databases">
        <authorList>
            <person name="Laetsch R D."/>
            <person name="Stevens L."/>
            <person name="Kumar S."/>
            <person name="Blaxter L. M."/>
        </authorList>
    </citation>
    <scope>NUCLEOTIDE SEQUENCE [LARGE SCALE GENOMIC DNA]</scope>
</reference>
<gene>
    <name evidence="1" type="ORF">NAV_LOCUS6859</name>
</gene>
<accession>A0A498SLX4</accession>